<dbReference type="Pfam" id="PF05016">
    <property type="entry name" value="ParE_toxin"/>
    <property type="match status" value="1"/>
</dbReference>
<evidence type="ECO:0000313" key="3">
    <source>
        <dbReference type="EMBL" id="MCL7748557.1"/>
    </source>
</evidence>
<organism evidence="3 4">
    <name type="scientific">Halalkalibacter alkaliphilus</name>
    <dbReference type="NCBI Taxonomy" id="2917993"/>
    <lineage>
        <taxon>Bacteria</taxon>
        <taxon>Bacillati</taxon>
        <taxon>Bacillota</taxon>
        <taxon>Bacilli</taxon>
        <taxon>Bacillales</taxon>
        <taxon>Bacillaceae</taxon>
        <taxon>Halalkalibacter</taxon>
    </lineage>
</organism>
<comment type="similarity">
    <text evidence="1">Belongs to the RelE toxin family.</text>
</comment>
<keyword evidence="4" id="KW-1185">Reference proteome</keyword>
<dbReference type="InterPro" id="IPR051803">
    <property type="entry name" value="TA_system_RelE-like_toxin"/>
</dbReference>
<gene>
    <name evidence="3" type="ORF">MF646_15620</name>
</gene>
<evidence type="ECO:0000313" key="4">
    <source>
        <dbReference type="Proteomes" id="UP001139150"/>
    </source>
</evidence>
<sequence length="97" mass="11333">MVKIKWSLPAVKDLEEKCTYIAQDSNEYARMFAQRIIETIESVAVFPLSGRVAPEMKNETIGEKIYSNYRIIYQINNENIEIVRIIHNARELSKLDQ</sequence>
<proteinExistence type="inferred from homology"/>
<dbReference type="EMBL" id="JAKRYL010000016">
    <property type="protein sequence ID" value="MCL7748557.1"/>
    <property type="molecule type" value="Genomic_DNA"/>
</dbReference>
<evidence type="ECO:0000256" key="1">
    <source>
        <dbReference type="ARBA" id="ARBA00006226"/>
    </source>
</evidence>
<comment type="caution">
    <text evidence="3">The sequence shown here is derived from an EMBL/GenBank/DDBJ whole genome shotgun (WGS) entry which is preliminary data.</text>
</comment>
<dbReference type="InterPro" id="IPR035093">
    <property type="entry name" value="RelE/ParE_toxin_dom_sf"/>
</dbReference>
<dbReference type="InterPro" id="IPR007712">
    <property type="entry name" value="RelE/ParE_toxin"/>
</dbReference>
<dbReference type="Proteomes" id="UP001139150">
    <property type="component" value="Unassembled WGS sequence"/>
</dbReference>
<keyword evidence="2" id="KW-1277">Toxin-antitoxin system</keyword>
<evidence type="ECO:0000256" key="2">
    <source>
        <dbReference type="ARBA" id="ARBA00022649"/>
    </source>
</evidence>
<reference evidence="3" key="1">
    <citation type="submission" date="2022-02" db="EMBL/GenBank/DDBJ databases">
        <title>Halalkalibacter sp. nov. isolated from Lonar Lake, India.</title>
        <authorList>
            <person name="Joshi A."/>
            <person name="Thite S."/>
            <person name="Lodha T."/>
        </authorList>
    </citation>
    <scope>NUCLEOTIDE SEQUENCE</scope>
    <source>
        <strain evidence="3">MEB205</strain>
    </source>
</reference>
<dbReference type="AlphaFoldDB" id="A0A9X2CUM9"/>
<dbReference type="Gene3D" id="3.30.2310.20">
    <property type="entry name" value="RelE-like"/>
    <property type="match status" value="1"/>
</dbReference>
<dbReference type="SUPFAM" id="SSF143011">
    <property type="entry name" value="RelE-like"/>
    <property type="match status" value="1"/>
</dbReference>
<dbReference type="PANTHER" id="PTHR33755:SF5">
    <property type="entry name" value="TYPE II TOXIN-ANTITOXIN SYSTEM RELE_PARE FAMILY TOXIN"/>
    <property type="match status" value="1"/>
</dbReference>
<name>A0A9X2CUM9_9BACI</name>
<dbReference type="PANTHER" id="PTHR33755">
    <property type="entry name" value="TOXIN PARE1-RELATED"/>
    <property type="match status" value="1"/>
</dbReference>
<dbReference type="RefSeq" id="WP_250097442.1">
    <property type="nucleotide sequence ID" value="NZ_JAKRYL010000016.1"/>
</dbReference>
<accession>A0A9X2CUM9</accession>
<protein>
    <submittedName>
        <fullName evidence="3">Type II toxin-antitoxin system RelE/ParE family toxin</fullName>
    </submittedName>
</protein>